<protein>
    <submittedName>
        <fullName evidence="1">Uncharacterized protein</fullName>
    </submittedName>
</protein>
<organism evidence="1 2">
    <name type="scientific">Rhizopus oryzae</name>
    <name type="common">Mucormycosis agent</name>
    <name type="synonym">Rhizopus arrhizus var. delemar</name>
    <dbReference type="NCBI Taxonomy" id="64495"/>
    <lineage>
        <taxon>Eukaryota</taxon>
        <taxon>Fungi</taxon>
        <taxon>Fungi incertae sedis</taxon>
        <taxon>Mucoromycota</taxon>
        <taxon>Mucoromycotina</taxon>
        <taxon>Mucoromycetes</taxon>
        <taxon>Mucorales</taxon>
        <taxon>Mucorineae</taxon>
        <taxon>Rhizopodaceae</taxon>
        <taxon>Rhizopus</taxon>
    </lineage>
</organism>
<comment type="caution">
    <text evidence="1">The sequence shown here is derived from an EMBL/GenBank/DDBJ whole genome shotgun (WGS) entry which is preliminary data.</text>
</comment>
<evidence type="ECO:0000313" key="2">
    <source>
        <dbReference type="Proteomes" id="UP000716291"/>
    </source>
</evidence>
<sequence length="265" mass="30807">MANQFNNIALTTNNNVSIQKDVIMTRSVVAKASIDAKISPEERISELEKRKANTKFVNLTVPFVSHNVNNKYIPSDQLPKFNVDPTASVLYQLTHRDSNKNNKNFTYEPFLERFLKEFERKFREHGVSIDKNWFPNLEICFEESDNYLDHDWFVRYVKRPVFDLASQTSQLSWPKHLVNFKQGATESLMASIYRFRLFATAFKFSSSIPNPILNTLFLTRLFTTKYQDIILATVENNAPMPLDMPWDEFEAILVKNIAHLEARAA</sequence>
<reference evidence="1" key="1">
    <citation type="journal article" date="2020" name="Microb. Genom.">
        <title>Genetic diversity of clinical and environmental Mucorales isolates obtained from an investigation of mucormycosis cases among solid organ transplant recipients.</title>
        <authorList>
            <person name="Nguyen M.H."/>
            <person name="Kaul D."/>
            <person name="Muto C."/>
            <person name="Cheng S.J."/>
            <person name="Richter R.A."/>
            <person name="Bruno V.M."/>
            <person name="Liu G."/>
            <person name="Beyhan S."/>
            <person name="Sundermann A.J."/>
            <person name="Mounaud S."/>
            <person name="Pasculle A.W."/>
            <person name="Nierman W.C."/>
            <person name="Driscoll E."/>
            <person name="Cumbie R."/>
            <person name="Clancy C.J."/>
            <person name="Dupont C.L."/>
        </authorList>
    </citation>
    <scope>NUCLEOTIDE SEQUENCE</scope>
    <source>
        <strain evidence="1">GL11</strain>
    </source>
</reference>
<accession>A0A9P6XHG9</accession>
<dbReference type="Proteomes" id="UP000716291">
    <property type="component" value="Unassembled WGS sequence"/>
</dbReference>
<proteinExistence type="predicted"/>
<gene>
    <name evidence="1" type="ORF">G6F64_001837</name>
</gene>
<dbReference type="EMBL" id="JAANQT010000149">
    <property type="protein sequence ID" value="KAG1313963.1"/>
    <property type="molecule type" value="Genomic_DNA"/>
</dbReference>
<evidence type="ECO:0000313" key="1">
    <source>
        <dbReference type="EMBL" id="KAG1313963.1"/>
    </source>
</evidence>
<name>A0A9P6XHG9_RHIOR</name>
<keyword evidence="2" id="KW-1185">Reference proteome</keyword>
<dbReference type="AlphaFoldDB" id="A0A9P6XHG9"/>